<evidence type="ECO:0000313" key="1">
    <source>
        <dbReference type="EMBL" id="GMH02088.1"/>
    </source>
</evidence>
<name>A0AAD3S0I4_NEPGR</name>
<accession>A0AAD3S0I4</accession>
<protein>
    <submittedName>
        <fullName evidence="1">Uncharacterized protein</fullName>
    </submittedName>
</protein>
<dbReference type="EMBL" id="BSYO01000003">
    <property type="protein sequence ID" value="GMH02088.1"/>
    <property type="molecule type" value="Genomic_DNA"/>
</dbReference>
<sequence length="93" mass="9954">MAPVGISSGLELQHVKLKLARCSLIGFVGLCMDGIWWDLMMVGVNAAEVLYMLSVVILTQATMDFVLEGVVHGDGYLGWCNCTSAQSGCDSLL</sequence>
<gene>
    <name evidence="1" type="ORF">Nepgr_003927</name>
</gene>
<organism evidence="1 2">
    <name type="scientific">Nepenthes gracilis</name>
    <name type="common">Slender pitcher plant</name>
    <dbReference type="NCBI Taxonomy" id="150966"/>
    <lineage>
        <taxon>Eukaryota</taxon>
        <taxon>Viridiplantae</taxon>
        <taxon>Streptophyta</taxon>
        <taxon>Embryophyta</taxon>
        <taxon>Tracheophyta</taxon>
        <taxon>Spermatophyta</taxon>
        <taxon>Magnoliopsida</taxon>
        <taxon>eudicotyledons</taxon>
        <taxon>Gunneridae</taxon>
        <taxon>Pentapetalae</taxon>
        <taxon>Caryophyllales</taxon>
        <taxon>Nepenthaceae</taxon>
        <taxon>Nepenthes</taxon>
    </lineage>
</organism>
<dbReference type="Proteomes" id="UP001279734">
    <property type="component" value="Unassembled WGS sequence"/>
</dbReference>
<reference evidence="1" key="1">
    <citation type="submission" date="2023-05" db="EMBL/GenBank/DDBJ databases">
        <title>Nepenthes gracilis genome sequencing.</title>
        <authorList>
            <person name="Fukushima K."/>
        </authorList>
    </citation>
    <scope>NUCLEOTIDE SEQUENCE</scope>
    <source>
        <strain evidence="1">SING2019-196</strain>
    </source>
</reference>
<keyword evidence="2" id="KW-1185">Reference proteome</keyword>
<evidence type="ECO:0000313" key="2">
    <source>
        <dbReference type="Proteomes" id="UP001279734"/>
    </source>
</evidence>
<comment type="caution">
    <text evidence="1">The sequence shown here is derived from an EMBL/GenBank/DDBJ whole genome shotgun (WGS) entry which is preliminary data.</text>
</comment>
<proteinExistence type="predicted"/>
<dbReference type="AlphaFoldDB" id="A0AAD3S0I4"/>